<feature type="transmembrane region" description="Helical" evidence="8">
    <location>
        <begin position="44"/>
        <end position="68"/>
    </location>
</feature>
<protein>
    <submittedName>
        <fullName evidence="9">AI-2E family transporter</fullName>
    </submittedName>
</protein>
<dbReference type="EMBL" id="CP049888">
    <property type="protein sequence ID" value="QIL50975.1"/>
    <property type="molecule type" value="Genomic_DNA"/>
</dbReference>
<keyword evidence="6 8" id="KW-1133">Transmembrane helix</keyword>
<keyword evidence="10" id="KW-1185">Reference proteome</keyword>
<keyword evidence="7 8" id="KW-0472">Membrane</keyword>
<dbReference type="Proteomes" id="UP000500741">
    <property type="component" value="Chromosome"/>
</dbReference>
<comment type="similarity">
    <text evidence="2">Belongs to the autoinducer-2 exporter (AI-2E) (TC 2.A.86) family.</text>
</comment>
<feature type="transmembrane region" description="Helical" evidence="8">
    <location>
        <begin position="173"/>
        <end position="195"/>
    </location>
</feature>
<evidence type="ECO:0000256" key="8">
    <source>
        <dbReference type="SAM" id="Phobius"/>
    </source>
</evidence>
<evidence type="ECO:0000256" key="6">
    <source>
        <dbReference type="ARBA" id="ARBA00022989"/>
    </source>
</evidence>
<feature type="transmembrane region" description="Helical" evidence="8">
    <location>
        <begin position="21"/>
        <end position="38"/>
    </location>
</feature>
<name>A0A6G8B185_9LACO</name>
<dbReference type="GO" id="GO:0055085">
    <property type="term" value="P:transmembrane transport"/>
    <property type="evidence" value="ECO:0007669"/>
    <property type="project" value="TreeGrafter"/>
</dbReference>
<dbReference type="InterPro" id="IPR002549">
    <property type="entry name" value="AI-2E-like"/>
</dbReference>
<keyword evidence="5 8" id="KW-0812">Transmembrane</keyword>
<dbReference type="PANTHER" id="PTHR21716">
    <property type="entry name" value="TRANSMEMBRANE PROTEIN"/>
    <property type="match status" value="1"/>
</dbReference>
<feature type="transmembrane region" description="Helical" evidence="8">
    <location>
        <begin position="88"/>
        <end position="110"/>
    </location>
</feature>
<evidence type="ECO:0000256" key="4">
    <source>
        <dbReference type="ARBA" id="ARBA00022475"/>
    </source>
</evidence>
<evidence type="ECO:0000256" key="2">
    <source>
        <dbReference type="ARBA" id="ARBA00009773"/>
    </source>
</evidence>
<evidence type="ECO:0000256" key="7">
    <source>
        <dbReference type="ARBA" id="ARBA00023136"/>
    </source>
</evidence>
<feature type="transmembrane region" description="Helical" evidence="8">
    <location>
        <begin position="324"/>
        <end position="355"/>
    </location>
</feature>
<evidence type="ECO:0000313" key="10">
    <source>
        <dbReference type="Proteomes" id="UP000500741"/>
    </source>
</evidence>
<evidence type="ECO:0000256" key="5">
    <source>
        <dbReference type="ARBA" id="ARBA00022692"/>
    </source>
</evidence>
<accession>A0A6G8B185</accession>
<comment type="subcellular location">
    <subcellularLocation>
        <location evidence="1">Cell membrane</location>
        <topology evidence="1">Multi-pass membrane protein</topology>
    </subcellularLocation>
</comment>
<evidence type="ECO:0000256" key="1">
    <source>
        <dbReference type="ARBA" id="ARBA00004651"/>
    </source>
</evidence>
<dbReference type="KEGG" id="wco:G7084_06475"/>
<dbReference type="PANTHER" id="PTHR21716:SF53">
    <property type="entry name" value="PERMEASE PERM-RELATED"/>
    <property type="match status" value="1"/>
</dbReference>
<reference evidence="9 10" key="1">
    <citation type="submission" date="2020-03" db="EMBL/GenBank/DDBJ databases">
        <title>Weissella sp. nov., isolated from Cybister lewisianus.</title>
        <authorList>
            <person name="Hyun D.-W."/>
            <person name="Bae J.-W."/>
        </authorList>
    </citation>
    <scope>NUCLEOTIDE SEQUENCE [LARGE SCALE GENOMIC DNA]</scope>
    <source>
        <strain evidence="9 10">HDW19</strain>
    </source>
</reference>
<feature type="transmembrane region" description="Helical" evidence="8">
    <location>
        <begin position="285"/>
        <end position="304"/>
    </location>
</feature>
<proteinExistence type="inferred from homology"/>
<keyword evidence="3" id="KW-0813">Transport</keyword>
<organism evidence="9 10">
    <name type="scientific">Weissella coleopterorum</name>
    <dbReference type="NCBI Taxonomy" id="2714949"/>
    <lineage>
        <taxon>Bacteria</taxon>
        <taxon>Bacillati</taxon>
        <taxon>Bacillota</taxon>
        <taxon>Bacilli</taxon>
        <taxon>Lactobacillales</taxon>
        <taxon>Lactobacillaceae</taxon>
        <taxon>Weissella</taxon>
    </lineage>
</organism>
<sequence>MDKKYQSNRSWTWQWFWNNKFVSALLVVLLVLIIIFMLEKVNFIFNPLFSLFSAVGAPIIVAGLLYYLMNPMVDWLEKRYRVNRVVTITGQFIGLLLLIGLAIIAVIPWLQNQIYSLVQHWPEYWHGISHWSDTLMKNSNFKVVNEWVKNNDQMIEHTLKSLTSGGTLHVSSVFGTMSSVIVTIITFPLILFYLLKDGHQLPGFMVKFLPKRMQSSMRATLTEINTQMSNYIRGQIAVAIAVAIMFMVGFTIVGLPYGWLLAIAAGFLNLIPFLGSFLAMVPAVIVAIFISPMMLVKILIVFSVEQLLEGKVISPKLLGDSLKIHPVTVVVILLSAGNMFGFLGVLFGIPGYAVLKVLVSKLYQWWQSESSLYEDDNLEPGKAVQLKPHSK</sequence>
<dbReference type="GO" id="GO:0005886">
    <property type="term" value="C:plasma membrane"/>
    <property type="evidence" value="ECO:0007669"/>
    <property type="project" value="UniProtKB-SubCell"/>
</dbReference>
<gene>
    <name evidence="9" type="ORF">G7084_06475</name>
</gene>
<feature type="transmembrane region" description="Helical" evidence="8">
    <location>
        <begin position="236"/>
        <end position="253"/>
    </location>
</feature>
<dbReference type="RefSeq" id="WP_166011101.1">
    <property type="nucleotide sequence ID" value="NZ_CP049888.1"/>
</dbReference>
<dbReference type="AlphaFoldDB" id="A0A6G8B185"/>
<feature type="transmembrane region" description="Helical" evidence="8">
    <location>
        <begin position="259"/>
        <end position="278"/>
    </location>
</feature>
<evidence type="ECO:0000256" key="3">
    <source>
        <dbReference type="ARBA" id="ARBA00022448"/>
    </source>
</evidence>
<dbReference type="Pfam" id="PF01594">
    <property type="entry name" value="AI-2E_transport"/>
    <property type="match status" value="1"/>
</dbReference>
<evidence type="ECO:0000313" key="9">
    <source>
        <dbReference type="EMBL" id="QIL50975.1"/>
    </source>
</evidence>
<keyword evidence="4" id="KW-1003">Cell membrane</keyword>